<evidence type="ECO:0000313" key="2">
    <source>
        <dbReference type="Proteomes" id="UP001177023"/>
    </source>
</evidence>
<keyword evidence="2" id="KW-1185">Reference proteome</keyword>
<reference evidence="1" key="1">
    <citation type="submission" date="2023-06" db="EMBL/GenBank/DDBJ databases">
        <authorList>
            <person name="Delattre M."/>
        </authorList>
    </citation>
    <scope>NUCLEOTIDE SEQUENCE</scope>
    <source>
        <strain evidence="1">AF72</strain>
    </source>
</reference>
<evidence type="ECO:0000313" key="1">
    <source>
        <dbReference type="EMBL" id="CAJ0584145.1"/>
    </source>
</evidence>
<comment type="caution">
    <text evidence="1">The sequence shown here is derived from an EMBL/GenBank/DDBJ whole genome shotgun (WGS) entry which is preliminary data.</text>
</comment>
<proteinExistence type="predicted"/>
<dbReference type="Proteomes" id="UP001177023">
    <property type="component" value="Unassembled WGS sequence"/>
</dbReference>
<feature type="non-terminal residue" evidence="1">
    <location>
        <position position="1"/>
    </location>
</feature>
<dbReference type="EMBL" id="CATQJA010002686">
    <property type="protein sequence ID" value="CAJ0584145.1"/>
    <property type="molecule type" value="Genomic_DNA"/>
</dbReference>
<dbReference type="AlphaFoldDB" id="A0AA36DDA7"/>
<organism evidence="1 2">
    <name type="scientific">Mesorhabditis spiculigera</name>
    <dbReference type="NCBI Taxonomy" id="96644"/>
    <lineage>
        <taxon>Eukaryota</taxon>
        <taxon>Metazoa</taxon>
        <taxon>Ecdysozoa</taxon>
        <taxon>Nematoda</taxon>
        <taxon>Chromadorea</taxon>
        <taxon>Rhabditida</taxon>
        <taxon>Rhabditina</taxon>
        <taxon>Rhabditomorpha</taxon>
        <taxon>Rhabditoidea</taxon>
        <taxon>Rhabditidae</taxon>
        <taxon>Mesorhabditinae</taxon>
        <taxon>Mesorhabditis</taxon>
    </lineage>
</organism>
<accession>A0AA36DDA7</accession>
<name>A0AA36DDA7_9BILA</name>
<sequence>MVWPTLKSVWQAQSSRTHPPGKTATLKLMQSFKSSKRIGTNKEKPLRVEGSNERNRTCHLDVQLPRTPDPAPVSPWAVSPVIAGQGDNAAEPLVGPEIPDVRKVVKSSRQHLQLLETTCSSGVTLVTDLVSKVNSADELLRPLLQADVLELEEVNSADELLRPLMQNDVLELEEVRL</sequence>
<protein>
    <submittedName>
        <fullName evidence="1">Uncharacterized protein</fullName>
    </submittedName>
</protein>
<gene>
    <name evidence="1" type="ORF">MSPICULIGERA_LOCUS22207</name>
</gene>